<dbReference type="Proteomes" id="UP000503264">
    <property type="component" value="Chromosome"/>
</dbReference>
<dbReference type="InterPro" id="IPR050882">
    <property type="entry name" value="Prepilin_peptidase/N-MTase"/>
</dbReference>
<feature type="transmembrane region" description="Helical" evidence="7">
    <location>
        <begin position="6"/>
        <end position="24"/>
    </location>
</feature>
<feature type="transmembrane region" description="Helical" evidence="7">
    <location>
        <begin position="99"/>
        <end position="124"/>
    </location>
</feature>
<keyword evidence="11" id="KW-1185">Reference proteome</keyword>
<keyword evidence="4 7" id="KW-0812">Transmembrane</keyword>
<dbReference type="GO" id="GO:0004190">
    <property type="term" value="F:aspartic-type endopeptidase activity"/>
    <property type="evidence" value="ECO:0007669"/>
    <property type="project" value="InterPro"/>
</dbReference>
<feature type="domain" description="Prepilin type IV endopeptidase peptidase" evidence="8">
    <location>
        <begin position="110"/>
        <end position="218"/>
    </location>
</feature>
<dbReference type="EMBL" id="CP012542">
    <property type="protein sequence ID" value="QCD45008.1"/>
    <property type="molecule type" value="Genomic_DNA"/>
</dbReference>
<dbReference type="GO" id="GO:0006465">
    <property type="term" value="P:signal peptide processing"/>
    <property type="evidence" value="ECO:0007669"/>
    <property type="project" value="TreeGrafter"/>
</dbReference>
<keyword evidence="3" id="KW-1003">Cell membrane</keyword>
<reference evidence="10 11" key="1">
    <citation type="submission" date="2016-07" db="EMBL/GenBank/DDBJ databases">
        <title>Comparative genomics of the Campylobacter concisus group.</title>
        <authorList>
            <person name="Miller W.G."/>
            <person name="Yee E."/>
            <person name="Chapman M.H."/>
            <person name="Huynh S."/>
            <person name="Bono J.L."/>
            <person name="On S.L.W."/>
            <person name="StLeger J."/>
            <person name="Foster G."/>
            <person name="Parker C.T."/>
        </authorList>
    </citation>
    <scope>NUCLEOTIDE SEQUENCE [LARGE SCALE GENOMIC DNA]</scope>
    <source>
        <strain evidence="10 11">CCUG 21559</strain>
    </source>
</reference>
<evidence type="ECO:0000259" key="8">
    <source>
        <dbReference type="Pfam" id="PF01478"/>
    </source>
</evidence>
<evidence type="ECO:0000313" key="10">
    <source>
        <dbReference type="EMBL" id="QCD45008.1"/>
    </source>
</evidence>
<dbReference type="Pfam" id="PF01478">
    <property type="entry name" value="Peptidase_A24"/>
    <property type="match status" value="1"/>
</dbReference>
<feature type="transmembrane region" description="Helical" evidence="7">
    <location>
        <begin position="74"/>
        <end position="93"/>
    </location>
</feature>
<evidence type="ECO:0000256" key="3">
    <source>
        <dbReference type="ARBA" id="ARBA00022475"/>
    </source>
</evidence>
<feature type="transmembrane region" description="Helical" evidence="7">
    <location>
        <begin position="188"/>
        <end position="210"/>
    </location>
</feature>
<sequence length="259" mass="28650">MDSFELFVVVFGVCIGSFSNVLIYRLPRNQSVIFPASHCTSCDTPLKFYHNVPIFSWIFLGGKCAFCNLKISPIYPFIEIFSGILMLLAYIFSPQNSEILGLISSILLGICFIMLLTLSVIDIFYKAVPNVLLNVSVALSLAYGVILNLLNNEPFYHNALAGIAFALAFWLLRFVVSFFMKKEAMGSADIFIAGIIGAVLGYKLGLFAVYLGAVLTLPVYAVVAKRGYELPFVPFLSSGLVATYIFKQQAINFIGFLYE</sequence>
<evidence type="ECO:0000256" key="5">
    <source>
        <dbReference type="ARBA" id="ARBA00022989"/>
    </source>
</evidence>
<dbReference type="GO" id="GO:0005886">
    <property type="term" value="C:plasma membrane"/>
    <property type="evidence" value="ECO:0007669"/>
    <property type="project" value="UniProtKB-SubCell"/>
</dbReference>
<dbReference type="InterPro" id="IPR010627">
    <property type="entry name" value="Prepilin_pept_A24_N"/>
</dbReference>
<dbReference type="AlphaFoldDB" id="A0A6G5QH52"/>
<comment type="similarity">
    <text evidence="2">Belongs to the peptidase A24 family.</text>
</comment>
<name>A0A6G5QH52_9BACT</name>
<keyword evidence="6 7" id="KW-0472">Membrane</keyword>
<feature type="domain" description="Prepilin peptidase A24 N-terminal" evidence="9">
    <location>
        <begin position="10"/>
        <end position="91"/>
    </location>
</feature>
<dbReference type="PANTHER" id="PTHR30487">
    <property type="entry name" value="TYPE 4 PREPILIN-LIKE PROTEINS LEADER PEPTIDE-PROCESSING ENZYME"/>
    <property type="match status" value="1"/>
</dbReference>
<evidence type="ECO:0000256" key="1">
    <source>
        <dbReference type="ARBA" id="ARBA00004651"/>
    </source>
</evidence>
<evidence type="ECO:0000313" key="11">
    <source>
        <dbReference type="Proteomes" id="UP000503264"/>
    </source>
</evidence>
<feature type="transmembrane region" description="Helical" evidence="7">
    <location>
        <begin position="131"/>
        <end position="150"/>
    </location>
</feature>
<evidence type="ECO:0000256" key="2">
    <source>
        <dbReference type="ARBA" id="ARBA00005801"/>
    </source>
</evidence>
<gene>
    <name evidence="10" type="ORF">CMUC_1242</name>
</gene>
<comment type="subcellular location">
    <subcellularLocation>
        <location evidence="1">Cell membrane</location>
        <topology evidence="1">Multi-pass membrane protein</topology>
    </subcellularLocation>
</comment>
<dbReference type="InterPro" id="IPR000045">
    <property type="entry name" value="Prepilin_IV_endopep_pep"/>
</dbReference>
<dbReference type="PANTHER" id="PTHR30487:SF0">
    <property type="entry name" value="PREPILIN LEADER PEPTIDASE_N-METHYLTRANSFERASE-RELATED"/>
    <property type="match status" value="1"/>
</dbReference>
<feature type="transmembrane region" description="Helical" evidence="7">
    <location>
        <begin position="230"/>
        <end position="246"/>
    </location>
</feature>
<proteinExistence type="inferred from homology"/>
<evidence type="ECO:0000259" key="9">
    <source>
        <dbReference type="Pfam" id="PF06750"/>
    </source>
</evidence>
<evidence type="ECO:0000256" key="7">
    <source>
        <dbReference type="SAM" id="Phobius"/>
    </source>
</evidence>
<evidence type="ECO:0000256" key="4">
    <source>
        <dbReference type="ARBA" id="ARBA00022692"/>
    </source>
</evidence>
<evidence type="ECO:0000256" key="6">
    <source>
        <dbReference type="ARBA" id="ARBA00023136"/>
    </source>
</evidence>
<dbReference type="Gene3D" id="1.20.120.1220">
    <property type="match status" value="1"/>
</dbReference>
<dbReference type="Pfam" id="PF06750">
    <property type="entry name" value="A24_N_bact"/>
    <property type="match status" value="1"/>
</dbReference>
<accession>A0A6G5QH52</accession>
<dbReference type="RefSeq" id="WP_236844905.1">
    <property type="nucleotide sequence ID" value="NZ_CP012542.1"/>
</dbReference>
<protein>
    <submittedName>
        <fullName evidence="10">Peptidase A24 N-terminal domain protein, putative prepilin signal peptidase</fullName>
    </submittedName>
</protein>
<feature type="transmembrane region" description="Helical" evidence="7">
    <location>
        <begin position="156"/>
        <end position="176"/>
    </location>
</feature>
<keyword evidence="5 7" id="KW-1133">Transmembrane helix</keyword>
<organism evidence="10 11">
    <name type="scientific">Campylobacter mucosalis CCUG 21559</name>
    <dbReference type="NCBI Taxonomy" id="1032067"/>
    <lineage>
        <taxon>Bacteria</taxon>
        <taxon>Pseudomonadati</taxon>
        <taxon>Campylobacterota</taxon>
        <taxon>Epsilonproteobacteria</taxon>
        <taxon>Campylobacterales</taxon>
        <taxon>Campylobacteraceae</taxon>
        <taxon>Campylobacter</taxon>
    </lineage>
</organism>